<dbReference type="KEGG" id="ncu:F0U83_02390"/>
<evidence type="ECO:0000313" key="3">
    <source>
        <dbReference type="Proteomes" id="UP000324760"/>
    </source>
</evidence>
<feature type="transmembrane region" description="Helical" evidence="1">
    <location>
        <begin position="7"/>
        <end position="27"/>
    </location>
</feature>
<dbReference type="Proteomes" id="UP000324760">
    <property type="component" value="Chromosome"/>
</dbReference>
<dbReference type="AlphaFoldDB" id="A0A5P1R7V6"/>
<keyword evidence="1" id="KW-0812">Transmembrane</keyword>
<dbReference type="OrthoDB" id="7055621at2"/>
<dbReference type="RefSeq" id="WP_138986347.1">
    <property type="nucleotide sequence ID" value="NZ_CP043869.1"/>
</dbReference>
<gene>
    <name evidence="2" type="ORF">F0U83_02390</name>
</gene>
<proteinExistence type="predicted"/>
<accession>A0A5P1R7V6</accession>
<keyword evidence="1" id="KW-1133">Transmembrane helix</keyword>
<evidence type="ECO:0000256" key="1">
    <source>
        <dbReference type="SAM" id="Phobius"/>
    </source>
</evidence>
<keyword evidence="3" id="KW-1185">Reference proteome</keyword>
<name>A0A5P1R7V6_9GAMM</name>
<sequence length="451" mass="50282">MRKWLKWIVLALMPIIMLAVVQGYYWYQVKSNLDELIASIRPFVKIEYADLSASLFNDVELQGIQARPVPFSDAITIERIVLQSSSWSNFLSLKTQVRSGVIKDALDLKLINIRYDLNADYAREQPMPEVEAEEEKASLEVLLCGDERSIGRQSLLRMGYDRLSGEMSLLIEPSANSQLVKLNLAAEFPLLFKADTSVWLGLSQGGTLRREGMAKTSIKLFGLTLSDLGYNQRWQAFCSQAENLSESTYLDAYRGEINEWLIAEGRSVDGSLLDAFVSAKTAQSIVAARLEPAERLEVGALAQSKGLDNVFSGSEFALQVNGKVLEISDDDWRDLQALFGSNVRKAAMAVVSKESVQVEEKPEEPRISEIVPGVVPIHAPVVQKTYQVTPFNELSEHVGRKIKLRTFFGNEINGVLVETSASSISVRHQVEQGRATFPVSKEKIASIEVYR</sequence>
<reference evidence="2 3" key="1">
    <citation type="journal article" date="2019" name="Biochem. Eng. J.">
        <title>Metabolic engineering of the marine bacteria Neptunomonas concharum for the production of acetoin and meso-2,3-butanediol from acetate.</title>
        <authorList>
            <person name="Li W."/>
            <person name="Pu N."/>
            <person name="Liu C.-X."/>
            <person name="Yuan Q.-P."/>
            <person name="Li Z.-J."/>
        </authorList>
    </citation>
    <scope>NUCLEOTIDE SEQUENCE [LARGE SCALE GENOMIC DNA]</scope>
    <source>
        <strain evidence="2 3">JCM17730</strain>
    </source>
</reference>
<organism evidence="2 3">
    <name type="scientific">Neptunomonas concharum</name>
    <dbReference type="NCBI Taxonomy" id="1031538"/>
    <lineage>
        <taxon>Bacteria</taxon>
        <taxon>Pseudomonadati</taxon>
        <taxon>Pseudomonadota</taxon>
        <taxon>Gammaproteobacteria</taxon>
        <taxon>Oceanospirillales</taxon>
        <taxon>Oceanospirillaceae</taxon>
        <taxon>Neptunomonas</taxon>
    </lineage>
</organism>
<evidence type="ECO:0000313" key="2">
    <source>
        <dbReference type="EMBL" id="QEQ95643.1"/>
    </source>
</evidence>
<dbReference type="EMBL" id="CP043869">
    <property type="protein sequence ID" value="QEQ95643.1"/>
    <property type="molecule type" value="Genomic_DNA"/>
</dbReference>
<keyword evidence="1" id="KW-0472">Membrane</keyword>
<protein>
    <submittedName>
        <fullName evidence="2">Uncharacterized protein</fullName>
    </submittedName>
</protein>